<dbReference type="InterPro" id="IPR025847">
    <property type="entry name" value="MEDS_domain"/>
</dbReference>
<dbReference type="EMBL" id="WVUH01000158">
    <property type="protein sequence ID" value="MBO4207963.1"/>
    <property type="molecule type" value="Genomic_DNA"/>
</dbReference>
<dbReference type="Proteomes" id="UP000823521">
    <property type="component" value="Unassembled WGS sequence"/>
</dbReference>
<name>A0ABS3VUC5_MICEH</name>
<evidence type="ECO:0000313" key="3">
    <source>
        <dbReference type="Proteomes" id="UP000823521"/>
    </source>
</evidence>
<evidence type="ECO:0000259" key="1">
    <source>
        <dbReference type="Pfam" id="PF14417"/>
    </source>
</evidence>
<sequence length="299" mass="33219">MAVRGHRDQGFSRLDWPHEVTGVTIEARLPTPYGHICWGYDDPAAFDVRARSYLAEGLAVGEQVWFVAAGRPETLLERLRAVPGFPEALRRGAARIVPLTDAYRHDRIVDPATQVRAYAQATEAALAAGHTGLRVVAEATPLVRTPAQLDAFVRYEHLVDRYMRTRPMSALCAYHRPTLGDRTLAELACVHPQTNSEDVLFRLYACPPADGCAAVAGELDPSNHDLFATTLDRADLRPVDGRLVVQADNLRFIDHRSLLHLHEYARRRDATAVLRTSRSAPARLVELLQLSAVHVETSR</sequence>
<organism evidence="2 3">
    <name type="scientific">Micromonospora echinofusca</name>
    <dbReference type="NCBI Taxonomy" id="47858"/>
    <lineage>
        <taxon>Bacteria</taxon>
        <taxon>Bacillati</taxon>
        <taxon>Actinomycetota</taxon>
        <taxon>Actinomycetes</taxon>
        <taxon>Micromonosporales</taxon>
        <taxon>Micromonosporaceae</taxon>
        <taxon>Micromonospora</taxon>
    </lineage>
</organism>
<dbReference type="Pfam" id="PF14417">
    <property type="entry name" value="MEDS"/>
    <property type="match status" value="1"/>
</dbReference>
<gene>
    <name evidence="2" type="ORF">GSF22_18420</name>
</gene>
<proteinExistence type="predicted"/>
<feature type="domain" description="MEDS" evidence="1">
    <location>
        <begin position="35"/>
        <end position="192"/>
    </location>
</feature>
<evidence type="ECO:0000313" key="2">
    <source>
        <dbReference type="EMBL" id="MBO4207963.1"/>
    </source>
</evidence>
<comment type="caution">
    <text evidence="2">The sequence shown here is derived from an EMBL/GenBank/DDBJ whole genome shotgun (WGS) entry which is preliminary data.</text>
</comment>
<reference evidence="2 3" key="1">
    <citation type="submission" date="2019-12" db="EMBL/GenBank/DDBJ databases">
        <title>Whole genome sequencing of endophytic Actinobacterium Micromonospora sp. MPMI6T.</title>
        <authorList>
            <person name="Evv R."/>
            <person name="Podile A.R."/>
        </authorList>
    </citation>
    <scope>NUCLEOTIDE SEQUENCE [LARGE SCALE GENOMIC DNA]</scope>
    <source>
        <strain evidence="2 3">MPMI6</strain>
    </source>
</reference>
<accession>A0ABS3VUC5</accession>
<keyword evidence="3" id="KW-1185">Reference proteome</keyword>
<protein>
    <recommendedName>
        <fullName evidence="1">MEDS domain-containing protein</fullName>
    </recommendedName>
</protein>